<reference evidence="3" key="1">
    <citation type="submission" date="2018-06" db="EMBL/GenBank/DDBJ databases">
        <authorList>
            <person name="Khan S.A."/>
        </authorList>
    </citation>
    <scope>NUCLEOTIDE SEQUENCE [LARGE SCALE GENOMIC DNA]</scope>
    <source>
        <strain evidence="3">DB-1506</strain>
    </source>
</reference>
<evidence type="ECO:0000313" key="3">
    <source>
        <dbReference type="Proteomes" id="UP000249065"/>
    </source>
</evidence>
<comment type="caution">
    <text evidence="2">The sequence shown here is derived from an EMBL/GenBank/DDBJ whole genome shotgun (WGS) entry which is preliminary data.</text>
</comment>
<evidence type="ECO:0000313" key="2">
    <source>
        <dbReference type="EMBL" id="RAI59986.1"/>
    </source>
</evidence>
<name>A0A327MC45_9PROT</name>
<accession>A0A327MC45</accession>
<sequence>MTETEEAEKDPLFRSTRLRAARERQARREGPPSVARYLAQIGTLGWMIVVPALLALFLGRWIDRSLGTGIFWSAPLLMLGVGLGCWSGWRWMQKP</sequence>
<dbReference type="RefSeq" id="WP_111469017.1">
    <property type="nucleotide sequence ID" value="NZ_QLIX01000003.1"/>
</dbReference>
<keyword evidence="1" id="KW-0812">Transmembrane</keyword>
<organism evidence="2 3">
    <name type="scientific">Roseicella frigidaeris</name>
    <dbReference type="NCBI Taxonomy" id="2230885"/>
    <lineage>
        <taxon>Bacteria</taxon>
        <taxon>Pseudomonadati</taxon>
        <taxon>Pseudomonadota</taxon>
        <taxon>Alphaproteobacteria</taxon>
        <taxon>Acetobacterales</taxon>
        <taxon>Roseomonadaceae</taxon>
        <taxon>Roseicella</taxon>
    </lineage>
</organism>
<dbReference type="EMBL" id="QLIX01000003">
    <property type="protein sequence ID" value="RAI59986.1"/>
    <property type="molecule type" value="Genomic_DNA"/>
</dbReference>
<dbReference type="AlphaFoldDB" id="A0A327MC45"/>
<feature type="transmembrane region" description="Helical" evidence="1">
    <location>
        <begin position="37"/>
        <end position="58"/>
    </location>
</feature>
<dbReference type="NCBIfam" id="TIGR02230">
    <property type="entry name" value="ATPase_gene1"/>
    <property type="match status" value="1"/>
</dbReference>
<keyword evidence="3" id="KW-1185">Reference proteome</keyword>
<evidence type="ECO:0000256" key="1">
    <source>
        <dbReference type="SAM" id="Phobius"/>
    </source>
</evidence>
<gene>
    <name evidence="2" type="ORF">DOO78_07020</name>
</gene>
<dbReference type="InterPro" id="IPR032820">
    <property type="entry name" value="ATPase_put"/>
</dbReference>
<keyword evidence="1" id="KW-1133">Transmembrane helix</keyword>
<proteinExistence type="predicted"/>
<protein>
    <submittedName>
        <fullName evidence="2">ATPase F0F1</fullName>
    </submittedName>
</protein>
<feature type="transmembrane region" description="Helical" evidence="1">
    <location>
        <begin position="70"/>
        <end position="89"/>
    </location>
</feature>
<keyword evidence="1" id="KW-0472">Membrane</keyword>
<dbReference type="InterPro" id="IPR011744">
    <property type="entry name" value="ATPase_gene1"/>
</dbReference>
<dbReference type="Pfam" id="PF09527">
    <property type="entry name" value="ATPase_gene1"/>
    <property type="match status" value="1"/>
</dbReference>
<dbReference type="Proteomes" id="UP000249065">
    <property type="component" value="Unassembled WGS sequence"/>
</dbReference>
<dbReference type="OrthoDB" id="466056at2"/>